<organism evidence="2 3">
    <name type="scientific">Phialemonium thermophilum</name>
    <dbReference type="NCBI Taxonomy" id="223376"/>
    <lineage>
        <taxon>Eukaryota</taxon>
        <taxon>Fungi</taxon>
        <taxon>Dikarya</taxon>
        <taxon>Ascomycota</taxon>
        <taxon>Pezizomycotina</taxon>
        <taxon>Sordariomycetes</taxon>
        <taxon>Sordariomycetidae</taxon>
        <taxon>Cephalothecales</taxon>
        <taxon>Cephalothecaceae</taxon>
        <taxon>Phialemonium</taxon>
    </lineage>
</organism>
<proteinExistence type="predicted"/>
<reference evidence="2 3" key="1">
    <citation type="journal article" date="2024" name="Commun. Biol.">
        <title>Comparative genomic analysis of thermophilic fungi reveals convergent evolutionary adaptations and gene losses.</title>
        <authorList>
            <person name="Steindorff A.S."/>
            <person name="Aguilar-Pontes M.V."/>
            <person name="Robinson A.J."/>
            <person name="Andreopoulos B."/>
            <person name="LaButti K."/>
            <person name="Kuo A."/>
            <person name="Mondo S."/>
            <person name="Riley R."/>
            <person name="Otillar R."/>
            <person name="Haridas S."/>
            <person name="Lipzen A."/>
            <person name="Grimwood J."/>
            <person name="Schmutz J."/>
            <person name="Clum A."/>
            <person name="Reid I.D."/>
            <person name="Moisan M.C."/>
            <person name="Butler G."/>
            <person name="Nguyen T.T.M."/>
            <person name="Dewar K."/>
            <person name="Conant G."/>
            <person name="Drula E."/>
            <person name="Henrissat B."/>
            <person name="Hansel C."/>
            <person name="Singer S."/>
            <person name="Hutchinson M.I."/>
            <person name="de Vries R.P."/>
            <person name="Natvig D.O."/>
            <person name="Powell A.J."/>
            <person name="Tsang A."/>
            <person name="Grigoriev I.V."/>
        </authorList>
    </citation>
    <scope>NUCLEOTIDE SEQUENCE [LARGE SCALE GENOMIC DNA]</scope>
    <source>
        <strain evidence="2 3">ATCC 24622</strain>
    </source>
</reference>
<protein>
    <submittedName>
        <fullName evidence="2">Uncharacterized protein</fullName>
    </submittedName>
</protein>
<comment type="caution">
    <text evidence="2">The sequence shown here is derived from an EMBL/GenBank/DDBJ whole genome shotgun (WGS) entry which is preliminary data.</text>
</comment>
<gene>
    <name evidence="2" type="ORF">VTK73DRAFT_4452</name>
</gene>
<feature type="region of interest" description="Disordered" evidence="1">
    <location>
        <begin position="453"/>
        <end position="540"/>
    </location>
</feature>
<sequence>MPKKSRESRTWLPDPLEGLGASGSPLLGGDGFGELGPTEPARQGDEAEPRRSVALGHIRQVSETGTVVGLGPPEEPVPAQPRHSSDTQSPRPRELADLPPQLRASVFFDLPQEPPKIEVKDGSATATLDSILDASAKAPVSAFVDHAFAGKLGAEVYGREKKPKKKTKSTVSQQARQSVAPESGGPKKRGSFLPLIGGRRNSDSYGSDPRRTLLGAEGDGEGRASSFHAGAPAGSDQGPESLHEHAPGQDAAGTDNRVADGEGEDDDGEEEEEEEEEENVYQGPPTTLLAELQIRKQQQKMRTRPVHKVNPNGLHTTLLELDTVAEVELKARKGKKVNLAWEDPTATAAGAADDEDEDVPLAMLYAAKAAAGTSGVDRSTRDITTLLNEINRPLGLMERWELEENEPLSRRRDRLQGRDPAAELHLDSVHKRMSRLTLNPGGIGARTQSRLMLPLQPPQPVPESIAGEDHAASEAAADPDPPEIEGETLAERRRRLQAETLPRPRPSEARQDSQPGLGRRGAPGRTGDARAAAPPTPGRA</sequence>
<dbReference type="Proteomes" id="UP001586593">
    <property type="component" value="Unassembled WGS sequence"/>
</dbReference>
<feature type="compositionally biased region" description="Low complexity" evidence="1">
    <location>
        <begin position="15"/>
        <end position="25"/>
    </location>
</feature>
<evidence type="ECO:0000313" key="2">
    <source>
        <dbReference type="EMBL" id="KAL1838120.1"/>
    </source>
</evidence>
<feature type="compositionally biased region" description="Basic and acidic residues" evidence="1">
    <location>
        <begin position="42"/>
        <end position="51"/>
    </location>
</feature>
<accession>A0ABR3V922</accession>
<feature type="compositionally biased region" description="Acidic residues" evidence="1">
    <location>
        <begin position="261"/>
        <end position="279"/>
    </location>
</feature>
<dbReference type="EMBL" id="JAZHXJ010002525">
    <property type="protein sequence ID" value="KAL1838120.1"/>
    <property type="molecule type" value="Genomic_DNA"/>
</dbReference>
<keyword evidence="3" id="KW-1185">Reference proteome</keyword>
<evidence type="ECO:0000313" key="3">
    <source>
        <dbReference type="Proteomes" id="UP001586593"/>
    </source>
</evidence>
<name>A0ABR3V922_9PEZI</name>
<feature type="region of interest" description="Disordered" evidence="1">
    <location>
        <begin position="1"/>
        <end position="104"/>
    </location>
</feature>
<evidence type="ECO:0000256" key="1">
    <source>
        <dbReference type="SAM" id="MobiDB-lite"/>
    </source>
</evidence>
<feature type="compositionally biased region" description="Low complexity" evidence="1">
    <location>
        <begin position="523"/>
        <end position="533"/>
    </location>
</feature>
<feature type="region of interest" description="Disordered" evidence="1">
    <location>
        <begin position="154"/>
        <end position="287"/>
    </location>
</feature>